<comment type="caution">
    <text evidence="2">The sequence shown here is derived from an EMBL/GenBank/DDBJ whole genome shotgun (WGS) entry which is preliminary data.</text>
</comment>
<organism evidence="2 3">
    <name type="scientific">Linnemannia schmuckeri</name>
    <dbReference type="NCBI Taxonomy" id="64567"/>
    <lineage>
        <taxon>Eukaryota</taxon>
        <taxon>Fungi</taxon>
        <taxon>Fungi incertae sedis</taxon>
        <taxon>Mucoromycota</taxon>
        <taxon>Mortierellomycotina</taxon>
        <taxon>Mortierellomycetes</taxon>
        <taxon>Mortierellales</taxon>
        <taxon>Mortierellaceae</taxon>
        <taxon>Linnemannia</taxon>
    </lineage>
</organism>
<gene>
    <name evidence="2" type="ORF">BG015_010754</name>
</gene>
<feature type="compositionally biased region" description="Low complexity" evidence="1">
    <location>
        <begin position="191"/>
        <end position="205"/>
    </location>
</feature>
<evidence type="ECO:0000256" key="1">
    <source>
        <dbReference type="SAM" id="MobiDB-lite"/>
    </source>
</evidence>
<evidence type="ECO:0000313" key="3">
    <source>
        <dbReference type="Proteomes" id="UP000748756"/>
    </source>
</evidence>
<name>A0A9P5VEK9_9FUNG</name>
<feature type="region of interest" description="Disordered" evidence="1">
    <location>
        <begin position="105"/>
        <end position="162"/>
    </location>
</feature>
<keyword evidence="3" id="KW-1185">Reference proteome</keyword>
<feature type="non-terminal residue" evidence="2">
    <location>
        <position position="321"/>
    </location>
</feature>
<accession>A0A9P5VEK9</accession>
<dbReference type="EMBL" id="JAAAUQ010000079">
    <property type="protein sequence ID" value="KAF9155173.1"/>
    <property type="molecule type" value="Genomic_DNA"/>
</dbReference>
<protein>
    <submittedName>
        <fullName evidence="2">Uncharacterized protein</fullName>
    </submittedName>
</protein>
<evidence type="ECO:0000313" key="2">
    <source>
        <dbReference type="EMBL" id="KAF9155173.1"/>
    </source>
</evidence>
<reference evidence="2" key="1">
    <citation type="journal article" date="2020" name="Fungal Divers.">
        <title>Resolving the Mortierellaceae phylogeny through synthesis of multi-gene phylogenetics and phylogenomics.</title>
        <authorList>
            <person name="Vandepol N."/>
            <person name="Liber J."/>
            <person name="Desiro A."/>
            <person name="Na H."/>
            <person name="Kennedy M."/>
            <person name="Barry K."/>
            <person name="Grigoriev I.V."/>
            <person name="Miller A.N."/>
            <person name="O'Donnell K."/>
            <person name="Stajich J.E."/>
            <person name="Bonito G."/>
        </authorList>
    </citation>
    <scope>NUCLEOTIDE SEQUENCE</scope>
    <source>
        <strain evidence="2">NRRL 6426</strain>
    </source>
</reference>
<dbReference type="AlphaFoldDB" id="A0A9P5VEK9"/>
<feature type="region of interest" description="Disordered" evidence="1">
    <location>
        <begin position="292"/>
        <end position="321"/>
    </location>
</feature>
<dbReference type="Proteomes" id="UP000748756">
    <property type="component" value="Unassembled WGS sequence"/>
</dbReference>
<feature type="region of interest" description="Disordered" evidence="1">
    <location>
        <begin position="177"/>
        <end position="278"/>
    </location>
</feature>
<feature type="compositionally biased region" description="Low complexity" evidence="1">
    <location>
        <begin position="122"/>
        <end position="153"/>
    </location>
</feature>
<sequence>MATLSPASSSVASSHAAEALLSRARRLSHNAYNEYERSRPTLTPSIPTAFAEGEELILPSSSTFTPSSPSTSISATAAKLSSPSLSPTSCLTTASLHQKHRESFNGIVREHGRKRSSAQRLSSASTTSSSSSTTSSSSSTSTSPAKTSSPASTLFDPNTSSSATSATMVIMSSSGVLKQQVGQGLRGDQGGQKQEQDQQQQQSEGAEGRQEEQLQPHPLTPSSSDALSSSPKDASLSTNTTASNSTSAQTSTPSPSSSLLCPTITQTTTTTDPSRSLTIVTRPRALTLEAIRELRESSDHNLLSPPATSGNATTLAPLDQH</sequence>
<feature type="compositionally biased region" description="Low complexity" evidence="1">
    <location>
        <begin position="59"/>
        <end position="92"/>
    </location>
</feature>
<feature type="compositionally biased region" description="Low complexity" evidence="1">
    <location>
        <begin position="221"/>
        <end position="271"/>
    </location>
</feature>
<feature type="region of interest" description="Disordered" evidence="1">
    <location>
        <begin position="31"/>
        <end position="92"/>
    </location>
</feature>
<proteinExistence type="predicted"/>